<dbReference type="InterPro" id="IPR001464">
    <property type="entry name" value="Annexin"/>
</dbReference>
<dbReference type="GO" id="GO:0005544">
    <property type="term" value="F:calcium-dependent phospholipid binding"/>
    <property type="evidence" value="ECO:0007669"/>
    <property type="project" value="InterPro"/>
</dbReference>
<proteinExistence type="inferred from homology"/>
<name>A0AAN7SY56_9EURO</name>
<dbReference type="PANTHER" id="PTHR10502">
    <property type="entry name" value="ANNEXIN"/>
    <property type="match status" value="1"/>
</dbReference>
<feature type="compositionally biased region" description="Low complexity" evidence="4">
    <location>
        <begin position="46"/>
        <end position="78"/>
    </location>
</feature>
<evidence type="ECO:0000313" key="6">
    <source>
        <dbReference type="Proteomes" id="UP001309876"/>
    </source>
</evidence>
<dbReference type="EMBL" id="JAVRRJ010000005">
    <property type="protein sequence ID" value="KAK5084606.1"/>
    <property type="molecule type" value="Genomic_DNA"/>
</dbReference>
<feature type="compositionally biased region" description="Low complexity" evidence="4">
    <location>
        <begin position="8"/>
        <end position="29"/>
    </location>
</feature>
<dbReference type="PRINTS" id="PR00196">
    <property type="entry name" value="ANNEXIN"/>
</dbReference>
<keyword evidence="3" id="KW-0041">Annexin</keyword>
<evidence type="ECO:0000256" key="2">
    <source>
        <dbReference type="ARBA" id="ARBA00022737"/>
    </source>
</evidence>
<dbReference type="InterPro" id="IPR037104">
    <property type="entry name" value="Annexin_sf"/>
</dbReference>
<evidence type="ECO:0000256" key="4">
    <source>
        <dbReference type="SAM" id="MobiDB-lite"/>
    </source>
</evidence>
<feature type="compositionally biased region" description="Pro residues" evidence="4">
    <location>
        <begin position="30"/>
        <end position="45"/>
    </location>
</feature>
<gene>
    <name evidence="5" type="ORF">LTR05_005684</name>
</gene>
<sequence length="451" mass="50632">MADQQHNQQWPPQGYPPQGYQQPGYGYPPQGYPQHPPPQGYPPPGQQYSPVQQYQGYGPPPGQYALQPGPGQFQPPHGRYGQQPQGAAFYPAQVPPPQGLPQGWGAPPPGHYQQPYGVPPHSPVPAARPSLGYDEASQRPPPANLSNETEAIRRAMKGFGCDEKALVGVFTKISNPWTMQQLIKEYNSRFMRDLLKDIESETKGDFEEGCLALLCTPLDQDVLILKKALVRAGTDEEALMDVVLCRSNADLKIIQAHYKRTTGHDLLSVIKDDVNDDLFRLYSMVLKAERAEDAAPAIPQEIDRHITELHRATEGTIGANAVAVAQIFTSCNDAQIRAMVSDYERKYHRKLEDVIEKEFRGDMEDVLMRMLLNAIDRPRADAKLIRTPLNKTMRQDSLVINRLVRLYWDKPRLQAAKDAYKKKYGQSLANDIKEETKGDYEKLLLGIIGEK</sequence>
<comment type="similarity">
    <text evidence="1">Belongs to the annexin family.</text>
</comment>
<dbReference type="GO" id="GO:0005509">
    <property type="term" value="F:calcium ion binding"/>
    <property type="evidence" value="ECO:0007669"/>
    <property type="project" value="InterPro"/>
</dbReference>
<accession>A0AAN7SY56</accession>
<evidence type="ECO:0000313" key="5">
    <source>
        <dbReference type="EMBL" id="KAK5084606.1"/>
    </source>
</evidence>
<dbReference type="GO" id="GO:0005634">
    <property type="term" value="C:nucleus"/>
    <property type="evidence" value="ECO:0007669"/>
    <property type="project" value="TreeGrafter"/>
</dbReference>
<dbReference type="GO" id="GO:0005737">
    <property type="term" value="C:cytoplasm"/>
    <property type="evidence" value="ECO:0007669"/>
    <property type="project" value="TreeGrafter"/>
</dbReference>
<dbReference type="Gene3D" id="1.10.220.10">
    <property type="entry name" value="Annexin"/>
    <property type="match status" value="4"/>
</dbReference>
<dbReference type="GO" id="GO:0012506">
    <property type="term" value="C:vesicle membrane"/>
    <property type="evidence" value="ECO:0007669"/>
    <property type="project" value="TreeGrafter"/>
</dbReference>
<dbReference type="SUPFAM" id="SSF47874">
    <property type="entry name" value="Annexin"/>
    <property type="match status" value="1"/>
</dbReference>
<dbReference type="AlphaFoldDB" id="A0AAN7SY56"/>
<organism evidence="5 6">
    <name type="scientific">Lithohypha guttulata</name>
    <dbReference type="NCBI Taxonomy" id="1690604"/>
    <lineage>
        <taxon>Eukaryota</taxon>
        <taxon>Fungi</taxon>
        <taxon>Dikarya</taxon>
        <taxon>Ascomycota</taxon>
        <taxon>Pezizomycotina</taxon>
        <taxon>Eurotiomycetes</taxon>
        <taxon>Chaetothyriomycetidae</taxon>
        <taxon>Chaetothyriales</taxon>
        <taxon>Trichomeriaceae</taxon>
        <taxon>Lithohypha</taxon>
    </lineage>
</organism>
<dbReference type="GO" id="GO:0005886">
    <property type="term" value="C:plasma membrane"/>
    <property type="evidence" value="ECO:0007669"/>
    <property type="project" value="TreeGrafter"/>
</dbReference>
<comment type="caution">
    <text evidence="5">The sequence shown here is derived from an EMBL/GenBank/DDBJ whole genome shotgun (WGS) entry which is preliminary data.</text>
</comment>
<reference evidence="5 6" key="1">
    <citation type="submission" date="2023-08" db="EMBL/GenBank/DDBJ databases">
        <title>Black Yeasts Isolated from many extreme environments.</title>
        <authorList>
            <person name="Coleine C."/>
            <person name="Stajich J.E."/>
            <person name="Selbmann L."/>
        </authorList>
    </citation>
    <scope>NUCLEOTIDE SEQUENCE [LARGE SCALE GENOMIC DNA]</scope>
    <source>
        <strain evidence="5 6">CCFEE 5910</strain>
    </source>
</reference>
<dbReference type="Pfam" id="PF00191">
    <property type="entry name" value="Annexin"/>
    <property type="match status" value="4"/>
</dbReference>
<keyword evidence="2" id="KW-0677">Repeat</keyword>
<dbReference type="Proteomes" id="UP001309876">
    <property type="component" value="Unassembled WGS sequence"/>
</dbReference>
<evidence type="ECO:0008006" key="7">
    <source>
        <dbReference type="Google" id="ProtNLM"/>
    </source>
</evidence>
<dbReference type="GO" id="GO:0001786">
    <property type="term" value="F:phosphatidylserine binding"/>
    <property type="evidence" value="ECO:0007669"/>
    <property type="project" value="TreeGrafter"/>
</dbReference>
<protein>
    <recommendedName>
        <fullName evidence="7">Annexin</fullName>
    </recommendedName>
</protein>
<evidence type="ECO:0000256" key="1">
    <source>
        <dbReference type="ARBA" id="ARBA00007831"/>
    </source>
</evidence>
<keyword evidence="6" id="KW-1185">Reference proteome</keyword>
<dbReference type="PROSITE" id="PS51897">
    <property type="entry name" value="ANNEXIN_2"/>
    <property type="match status" value="3"/>
</dbReference>
<dbReference type="InterPro" id="IPR018502">
    <property type="entry name" value="Annexin_repeat"/>
</dbReference>
<feature type="region of interest" description="Disordered" evidence="4">
    <location>
        <begin position="1"/>
        <end position="145"/>
    </location>
</feature>
<dbReference type="SMART" id="SM00335">
    <property type="entry name" value="ANX"/>
    <property type="match status" value="4"/>
</dbReference>
<dbReference type="PANTHER" id="PTHR10502:SF102">
    <property type="entry name" value="ANNEXIN B11"/>
    <property type="match status" value="1"/>
</dbReference>
<evidence type="ECO:0000256" key="3">
    <source>
        <dbReference type="ARBA" id="ARBA00023216"/>
    </source>
</evidence>